<name>A0ABW6V074_MICFU</name>
<accession>A0ABW6V074</accession>
<gene>
    <name evidence="1" type="ORF">ACFY05_07605</name>
</gene>
<dbReference type="Proteomes" id="UP001602119">
    <property type="component" value="Unassembled WGS sequence"/>
</dbReference>
<keyword evidence="2" id="KW-1185">Reference proteome</keyword>
<sequence>MSKTEDGTPTFKDEALPVVIEPRTLESSPSGRAWHDSIALPPTGKALIPTLGEWRLTKILLDQTALSNDPQYDPHQEGRLIESMGTKVNIQLMVKLSKPMSEQEIQALLPEPYYYDVALFSAGDAHTKPLSWDHAPCNARGIPCDFDQSSLTAGFRRWASLLEQRDAAALRQFGIDLDEVRERAKDGQIHGFIITTEAASIPPLLAHKEIALAQIVDMQPSAQFGR</sequence>
<comment type="caution">
    <text evidence="1">The sequence shown here is derived from an EMBL/GenBank/DDBJ whole genome shotgun (WGS) entry which is preliminary data.</text>
</comment>
<organism evidence="1 2">
    <name type="scientific">Microtetraspora fusca</name>
    <dbReference type="NCBI Taxonomy" id="1997"/>
    <lineage>
        <taxon>Bacteria</taxon>
        <taxon>Bacillati</taxon>
        <taxon>Actinomycetota</taxon>
        <taxon>Actinomycetes</taxon>
        <taxon>Streptosporangiales</taxon>
        <taxon>Streptosporangiaceae</taxon>
        <taxon>Microtetraspora</taxon>
    </lineage>
</organism>
<dbReference type="EMBL" id="JBIAXI010000004">
    <property type="protein sequence ID" value="MFF4772709.1"/>
    <property type="molecule type" value="Genomic_DNA"/>
</dbReference>
<evidence type="ECO:0000313" key="1">
    <source>
        <dbReference type="EMBL" id="MFF4772709.1"/>
    </source>
</evidence>
<protein>
    <submittedName>
        <fullName evidence="1">Uncharacterized protein</fullName>
    </submittedName>
</protein>
<reference evidence="1 2" key="1">
    <citation type="submission" date="2024-10" db="EMBL/GenBank/DDBJ databases">
        <title>The Natural Products Discovery Center: Release of the First 8490 Sequenced Strains for Exploring Actinobacteria Biosynthetic Diversity.</title>
        <authorList>
            <person name="Kalkreuter E."/>
            <person name="Kautsar S.A."/>
            <person name="Yang D."/>
            <person name="Bader C.D."/>
            <person name="Teijaro C.N."/>
            <person name="Fluegel L."/>
            <person name="Davis C.M."/>
            <person name="Simpson J.R."/>
            <person name="Lauterbach L."/>
            <person name="Steele A.D."/>
            <person name="Gui C."/>
            <person name="Meng S."/>
            <person name="Li G."/>
            <person name="Viehrig K."/>
            <person name="Ye F."/>
            <person name="Su P."/>
            <person name="Kiefer A.F."/>
            <person name="Nichols A."/>
            <person name="Cepeda A.J."/>
            <person name="Yan W."/>
            <person name="Fan B."/>
            <person name="Jiang Y."/>
            <person name="Adhikari A."/>
            <person name="Zheng C.-J."/>
            <person name="Schuster L."/>
            <person name="Cowan T.M."/>
            <person name="Smanski M.J."/>
            <person name="Chevrette M.G."/>
            <person name="De Carvalho L.P.S."/>
            <person name="Shen B."/>
        </authorList>
    </citation>
    <scope>NUCLEOTIDE SEQUENCE [LARGE SCALE GENOMIC DNA]</scope>
    <source>
        <strain evidence="1 2">NPDC001281</strain>
    </source>
</reference>
<evidence type="ECO:0000313" key="2">
    <source>
        <dbReference type="Proteomes" id="UP001602119"/>
    </source>
</evidence>
<proteinExistence type="predicted"/>
<dbReference type="RefSeq" id="WP_387341151.1">
    <property type="nucleotide sequence ID" value="NZ_JBIAXI010000004.1"/>
</dbReference>